<evidence type="ECO:0000313" key="2">
    <source>
        <dbReference type="Proteomes" id="UP001159363"/>
    </source>
</evidence>
<keyword evidence="2" id="KW-1185">Reference proteome</keyword>
<organism evidence="1 2">
    <name type="scientific">Dryococelus australis</name>
    <dbReference type="NCBI Taxonomy" id="614101"/>
    <lineage>
        <taxon>Eukaryota</taxon>
        <taxon>Metazoa</taxon>
        <taxon>Ecdysozoa</taxon>
        <taxon>Arthropoda</taxon>
        <taxon>Hexapoda</taxon>
        <taxon>Insecta</taxon>
        <taxon>Pterygota</taxon>
        <taxon>Neoptera</taxon>
        <taxon>Polyneoptera</taxon>
        <taxon>Phasmatodea</taxon>
        <taxon>Verophasmatodea</taxon>
        <taxon>Anareolatae</taxon>
        <taxon>Phasmatidae</taxon>
        <taxon>Eurycanthinae</taxon>
        <taxon>Dryococelus</taxon>
    </lineage>
</organism>
<dbReference type="EMBL" id="JARBHB010000001">
    <property type="protein sequence ID" value="KAJ8897107.1"/>
    <property type="molecule type" value="Genomic_DNA"/>
</dbReference>
<comment type="caution">
    <text evidence="1">The sequence shown here is derived from an EMBL/GenBank/DDBJ whole genome shotgun (WGS) entry which is preliminary data.</text>
</comment>
<reference evidence="1 2" key="1">
    <citation type="submission" date="2023-02" db="EMBL/GenBank/DDBJ databases">
        <title>LHISI_Scaffold_Assembly.</title>
        <authorList>
            <person name="Stuart O.P."/>
            <person name="Cleave R."/>
            <person name="Magrath M.J.L."/>
            <person name="Mikheyev A.S."/>
        </authorList>
    </citation>
    <scope>NUCLEOTIDE SEQUENCE [LARGE SCALE GENOMIC DNA]</scope>
    <source>
        <strain evidence="1">Daus_M_001</strain>
        <tissue evidence="1">Leg muscle</tissue>
    </source>
</reference>
<gene>
    <name evidence="1" type="ORF">PR048_002453</name>
</gene>
<dbReference type="Proteomes" id="UP001159363">
    <property type="component" value="Chromosome 1"/>
</dbReference>
<protein>
    <submittedName>
        <fullName evidence="1">Uncharacterized protein</fullName>
    </submittedName>
</protein>
<evidence type="ECO:0000313" key="1">
    <source>
        <dbReference type="EMBL" id="KAJ8897107.1"/>
    </source>
</evidence>
<proteinExistence type="predicted"/>
<sequence length="61" mass="7319">MKYNMDFFTTSKDKCLICKRYQEVKGEEKDNSDLQKVLQIPLSDVRPVYYSRKLCMYNLTV</sequence>
<name>A0ABQ9IK96_9NEOP</name>
<accession>A0ABQ9IK96</accession>